<keyword evidence="3" id="KW-1185">Reference proteome</keyword>
<comment type="caution">
    <text evidence="2">The sequence shown here is derived from an EMBL/GenBank/DDBJ whole genome shotgun (WGS) entry which is preliminary data.</text>
</comment>
<keyword evidence="2" id="KW-0378">Hydrolase</keyword>
<dbReference type="PANTHER" id="PTHR46112:SF2">
    <property type="entry name" value="XAA-PRO AMINOPEPTIDASE P-RELATED"/>
    <property type="match status" value="1"/>
</dbReference>
<keyword evidence="2" id="KW-0031">Aminopeptidase</keyword>
<dbReference type="InterPro" id="IPR000994">
    <property type="entry name" value="Pept_M24"/>
</dbReference>
<dbReference type="InterPro" id="IPR050659">
    <property type="entry name" value="Peptidase_M24B"/>
</dbReference>
<dbReference type="CDD" id="cd01066">
    <property type="entry name" value="APP_MetAP"/>
    <property type="match status" value="1"/>
</dbReference>
<dbReference type="Pfam" id="PF00557">
    <property type="entry name" value="Peptidase_M24"/>
    <property type="match status" value="1"/>
</dbReference>
<organism evidence="2 3">
    <name type="scientific">Pigmentiphaga kullae</name>
    <dbReference type="NCBI Taxonomy" id="151784"/>
    <lineage>
        <taxon>Bacteria</taxon>
        <taxon>Pseudomonadati</taxon>
        <taxon>Pseudomonadota</taxon>
        <taxon>Betaproteobacteria</taxon>
        <taxon>Burkholderiales</taxon>
        <taxon>Alcaligenaceae</taxon>
        <taxon>Pigmentiphaga</taxon>
    </lineage>
</organism>
<dbReference type="Gene3D" id="3.90.230.10">
    <property type="entry name" value="Creatinase/methionine aminopeptidase superfamily"/>
    <property type="match status" value="1"/>
</dbReference>
<evidence type="ECO:0000313" key="3">
    <source>
        <dbReference type="Proteomes" id="UP000292445"/>
    </source>
</evidence>
<dbReference type="RefSeq" id="WP_130356000.1">
    <property type="nucleotide sequence ID" value="NZ_SGXC01000001.1"/>
</dbReference>
<dbReference type="PANTHER" id="PTHR46112">
    <property type="entry name" value="AMINOPEPTIDASE"/>
    <property type="match status" value="1"/>
</dbReference>
<dbReference type="Gene3D" id="3.40.350.10">
    <property type="entry name" value="Creatinase/prolidase N-terminal domain"/>
    <property type="match status" value="1"/>
</dbReference>
<dbReference type="Proteomes" id="UP000292445">
    <property type="component" value="Unassembled WGS sequence"/>
</dbReference>
<protein>
    <submittedName>
        <fullName evidence="2">Xaa-Pro aminopeptidase</fullName>
    </submittedName>
</protein>
<dbReference type="SUPFAM" id="SSF55920">
    <property type="entry name" value="Creatinase/aminopeptidase"/>
    <property type="match status" value="1"/>
</dbReference>
<dbReference type="OrthoDB" id="9803194at2"/>
<evidence type="ECO:0000313" key="2">
    <source>
        <dbReference type="EMBL" id="RZS84658.1"/>
    </source>
</evidence>
<feature type="domain" description="Peptidase M24" evidence="1">
    <location>
        <begin position="179"/>
        <end position="365"/>
    </location>
</feature>
<dbReference type="InterPro" id="IPR029149">
    <property type="entry name" value="Creatin/AminoP/Spt16_N"/>
</dbReference>
<dbReference type="GO" id="GO:0004177">
    <property type="term" value="F:aminopeptidase activity"/>
    <property type="evidence" value="ECO:0007669"/>
    <property type="project" value="UniProtKB-KW"/>
</dbReference>
<dbReference type="EMBL" id="SGXC01000001">
    <property type="protein sequence ID" value="RZS84658.1"/>
    <property type="molecule type" value="Genomic_DNA"/>
</dbReference>
<dbReference type="InterPro" id="IPR036005">
    <property type="entry name" value="Creatinase/aminopeptidase-like"/>
</dbReference>
<proteinExistence type="predicted"/>
<sequence length="398" mass="43501">MIPLDQRLAHRISRAELERRWASVRREMESQGIDVLVMQNSNEHNGGYVRWFTDVAARHGVPITVVFPRVGRMIVVTSGPRGGRQMPADDGSDLFRGVAAVLTGPYGTAECTTDEIDGRLAAGAIADHPHATIGIIGQGAIRWSFGECLRRSFPDSAFVNVSAMVDGIKAVKSAEEISLIERSAALQDEVWAEVLNIVKPGMREVDVASHAFAHAQRLGSTDGLILTGSAPLGTPAIKGHRHFQNRVLQKGDHFTMLIEVNGPGGYYTELGRTCVLGKASNELRDEFRIAVEAQAATTGKLRPGATPADIWHAHNAFMRNVGRPEEKRLFSHGQGYDLVERPSLRDDDPMALAADMNIVVHPTYRTASVYSWVCDNYLIGAGGARRLHRSAQVITELE</sequence>
<gene>
    <name evidence="2" type="ORF">EV675_0675</name>
</gene>
<name>A0A4Q7NIG9_9BURK</name>
<dbReference type="SUPFAM" id="SSF53092">
    <property type="entry name" value="Creatinase/prolidase N-terminal domain"/>
    <property type="match status" value="1"/>
</dbReference>
<reference evidence="2 3" key="1">
    <citation type="submission" date="2019-02" db="EMBL/GenBank/DDBJ databases">
        <title>Genomic Encyclopedia of Type Strains, Phase IV (KMG-IV): sequencing the most valuable type-strain genomes for metagenomic binning, comparative biology and taxonomic classification.</title>
        <authorList>
            <person name="Goeker M."/>
        </authorList>
    </citation>
    <scope>NUCLEOTIDE SEQUENCE [LARGE SCALE GENOMIC DNA]</scope>
    <source>
        <strain evidence="2 3">K24</strain>
    </source>
</reference>
<accession>A0A4Q7NIG9</accession>
<dbReference type="AlphaFoldDB" id="A0A4Q7NIG9"/>
<evidence type="ECO:0000259" key="1">
    <source>
        <dbReference type="Pfam" id="PF00557"/>
    </source>
</evidence>
<keyword evidence="2" id="KW-0645">Protease</keyword>